<evidence type="ECO:0000256" key="1">
    <source>
        <dbReference type="SAM" id="Phobius"/>
    </source>
</evidence>
<name>A0A7Y9LUA5_9MICC</name>
<dbReference type="Proteomes" id="UP000521748">
    <property type="component" value="Unassembled WGS sequence"/>
</dbReference>
<keyword evidence="1" id="KW-1133">Transmembrane helix</keyword>
<reference evidence="2 3" key="1">
    <citation type="submission" date="2020-07" db="EMBL/GenBank/DDBJ databases">
        <title>Sequencing the genomes of 1000 actinobacteria strains.</title>
        <authorList>
            <person name="Klenk H.-P."/>
        </authorList>
    </citation>
    <scope>NUCLEOTIDE SEQUENCE [LARGE SCALE GENOMIC DNA]</scope>
    <source>
        <strain evidence="2 3">DSM 102047</strain>
    </source>
</reference>
<dbReference type="EMBL" id="JACBYQ010000002">
    <property type="protein sequence ID" value="NYE95717.1"/>
    <property type="molecule type" value="Genomic_DNA"/>
</dbReference>
<protein>
    <submittedName>
        <fullName evidence="2">Uncharacterized protein</fullName>
    </submittedName>
</protein>
<evidence type="ECO:0000313" key="2">
    <source>
        <dbReference type="EMBL" id="NYE95717.1"/>
    </source>
</evidence>
<dbReference type="AlphaFoldDB" id="A0A7Y9LUA5"/>
<proteinExistence type="predicted"/>
<accession>A0A7Y9LUA5</accession>
<keyword evidence="3" id="KW-1185">Reference proteome</keyword>
<comment type="caution">
    <text evidence="2">The sequence shown here is derived from an EMBL/GenBank/DDBJ whole genome shotgun (WGS) entry which is preliminary data.</text>
</comment>
<keyword evidence="1" id="KW-0472">Membrane</keyword>
<evidence type="ECO:0000313" key="3">
    <source>
        <dbReference type="Proteomes" id="UP000521748"/>
    </source>
</evidence>
<organism evidence="2 3">
    <name type="scientific">Psychromicrobium silvestre</name>
    <dbReference type="NCBI Taxonomy" id="1645614"/>
    <lineage>
        <taxon>Bacteria</taxon>
        <taxon>Bacillati</taxon>
        <taxon>Actinomycetota</taxon>
        <taxon>Actinomycetes</taxon>
        <taxon>Micrococcales</taxon>
        <taxon>Micrococcaceae</taxon>
        <taxon>Psychromicrobium</taxon>
    </lineage>
</organism>
<keyword evidence="1" id="KW-0812">Transmembrane</keyword>
<sequence>MTEAKPAEAPSSSRLVRIAAGWLFGLLLAIAAAIITIQLVNANLYGPQQPVRDYFQALRDGDGERALGLLQAELPNAAPDLLDGDALKKSAEGISDVHIGNPATLSGGRVKITVSYQLGGQTQSTDFTLQPAGTQWMFFNKWAFVPSSLPTIEVSVVNEDQAMVNGVAVNMPAGKNTFSVLYPGSYQAEYQDKLFTAKAVSVTVASPSTQSMPMALATEPSTELLQQVDTSLKNYLDQCATQKVLLPSGCPLSHHSLQQVDGSINWKIVEYPKAAISAYNGGWVISPLTVKARIQYKEQDLGTGAFSNIDEEQDYGFTAKLSVNGNAITVTPVVEY</sequence>
<dbReference type="RefSeq" id="WP_246279590.1">
    <property type="nucleotide sequence ID" value="NZ_JACBYQ010000002.1"/>
</dbReference>
<feature type="transmembrane region" description="Helical" evidence="1">
    <location>
        <begin position="20"/>
        <end position="40"/>
    </location>
</feature>
<gene>
    <name evidence="2" type="ORF">FHU41_001967</name>
</gene>